<evidence type="ECO:0000256" key="3">
    <source>
        <dbReference type="ARBA" id="ARBA00022448"/>
    </source>
</evidence>
<evidence type="ECO:0000313" key="9">
    <source>
        <dbReference type="EMBL" id="MBW7570226.1"/>
    </source>
</evidence>
<sequence length="379" mass="42665">MISLFKNWYLRHFSTPGTIEFALVLLCIFLIVYYFMWLVGPLVVALCIAYCLDGVVRFLTRKCYMSRTVASSVTMLFFIGLSVSILVFVVPKLLQQGSQFYQTLQSISAQNISTEKGEDFDSIVTSNILPFVENLPDPLPSMMTEGEIKELVNKARLALISNVSNIFNNQIMPSVVNVMSFLVYLVIVPIFTFLMLSNKSQLQSRFVTYILPSNQRIIHEFWPQLTKQIEGYMRGKLIHITIVSIVNTVAFMLFGLHYAILLGIGVGLSVVIPYVGAVIITIPILLVSVFQFGFGYTLVWLLAVYIIIQLLDSNVLTPMLFSKAMNLDAFSILASILIFGGLWGFWGVFFSIPLATFIRTIIVNWPSSSPVPLVQEEKK</sequence>
<keyword evidence="7 8" id="KW-0472">Membrane</keyword>
<accession>A0ABS7DI61</accession>
<reference evidence="9 10" key="1">
    <citation type="submission" date="2021-03" db="EMBL/GenBank/DDBJ databases">
        <title>Succinivibrio sp. nov. isolated from feces of cow.</title>
        <authorList>
            <person name="Choi J.-Y."/>
        </authorList>
    </citation>
    <scope>NUCLEOTIDE SEQUENCE [LARGE SCALE GENOMIC DNA]</scope>
    <source>
        <strain evidence="9 10">AGMB01872</strain>
    </source>
</reference>
<dbReference type="Proteomes" id="UP000731465">
    <property type="component" value="Unassembled WGS sequence"/>
</dbReference>
<comment type="subcellular location">
    <subcellularLocation>
        <location evidence="1">Cell membrane</location>
        <topology evidence="1">Multi-pass membrane protein</topology>
    </subcellularLocation>
</comment>
<feature type="transmembrane region" description="Helical" evidence="8">
    <location>
        <begin position="72"/>
        <end position="94"/>
    </location>
</feature>
<evidence type="ECO:0000313" key="10">
    <source>
        <dbReference type="Proteomes" id="UP000731465"/>
    </source>
</evidence>
<keyword evidence="3" id="KW-0813">Transport</keyword>
<dbReference type="Pfam" id="PF01594">
    <property type="entry name" value="AI-2E_transport"/>
    <property type="match status" value="1"/>
</dbReference>
<feature type="transmembrane region" description="Helical" evidence="8">
    <location>
        <begin position="237"/>
        <end position="260"/>
    </location>
</feature>
<feature type="transmembrane region" description="Helical" evidence="8">
    <location>
        <begin position="266"/>
        <end position="287"/>
    </location>
</feature>
<dbReference type="PANTHER" id="PTHR21716">
    <property type="entry name" value="TRANSMEMBRANE PROTEIN"/>
    <property type="match status" value="1"/>
</dbReference>
<keyword evidence="10" id="KW-1185">Reference proteome</keyword>
<evidence type="ECO:0000256" key="4">
    <source>
        <dbReference type="ARBA" id="ARBA00022475"/>
    </source>
</evidence>
<evidence type="ECO:0000256" key="2">
    <source>
        <dbReference type="ARBA" id="ARBA00009773"/>
    </source>
</evidence>
<evidence type="ECO:0000256" key="1">
    <source>
        <dbReference type="ARBA" id="ARBA00004651"/>
    </source>
</evidence>
<organism evidence="9 10">
    <name type="scientific">Succinivibrio faecicola</name>
    <dbReference type="NCBI Taxonomy" id="2820300"/>
    <lineage>
        <taxon>Bacteria</taxon>
        <taxon>Pseudomonadati</taxon>
        <taxon>Pseudomonadota</taxon>
        <taxon>Gammaproteobacteria</taxon>
        <taxon>Aeromonadales</taxon>
        <taxon>Succinivibrionaceae</taxon>
        <taxon>Succinivibrio</taxon>
    </lineage>
</organism>
<feature type="transmembrane region" description="Helical" evidence="8">
    <location>
        <begin position="175"/>
        <end position="196"/>
    </location>
</feature>
<dbReference type="InterPro" id="IPR002549">
    <property type="entry name" value="AI-2E-like"/>
</dbReference>
<name>A0ABS7DI61_9GAMM</name>
<gene>
    <name evidence="9" type="ORF">J5V48_04885</name>
</gene>
<comment type="caution">
    <text evidence="9">The sequence shown here is derived from an EMBL/GenBank/DDBJ whole genome shotgun (WGS) entry which is preliminary data.</text>
</comment>
<proteinExistence type="inferred from homology"/>
<evidence type="ECO:0000256" key="6">
    <source>
        <dbReference type="ARBA" id="ARBA00022989"/>
    </source>
</evidence>
<dbReference type="RefSeq" id="WP_219937446.1">
    <property type="nucleotide sequence ID" value="NZ_JAGFNY010000012.1"/>
</dbReference>
<feature type="transmembrane region" description="Helical" evidence="8">
    <location>
        <begin position="331"/>
        <end position="358"/>
    </location>
</feature>
<comment type="similarity">
    <text evidence="2">Belongs to the autoinducer-2 exporter (AI-2E) (TC 2.A.86) family.</text>
</comment>
<keyword evidence="6 8" id="KW-1133">Transmembrane helix</keyword>
<protein>
    <submittedName>
        <fullName evidence="9">AI-2E family transporter</fullName>
    </submittedName>
</protein>
<dbReference type="PANTHER" id="PTHR21716:SF53">
    <property type="entry name" value="PERMEASE PERM-RELATED"/>
    <property type="match status" value="1"/>
</dbReference>
<keyword evidence="4" id="KW-1003">Cell membrane</keyword>
<evidence type="ECO:0000256" key="8">
    <source>
        <dbReference type="SAM" id="Phobius"/>
    </source>
</evidence>
<evidence type="ECO:0000256" key="5">
    <source>
        <dbReference type="ARBA" id="ARBA00022692"/>
    </source>
</evidence>
<feature type="transmembrane region" description="Helical" evidence="8">
    <location>
        <begin position="42"/>
        <end position="60"/>
    </location>
</feature>
<feature type="transmembrane region" description="Helical" evidence="8">
    <location>
        <begin position="12"/>
        <end position="36"/>
    </location>
</feature>
<feature type="transmembrane region" description="Helical" evidence="8">
    <location>
        <begin position="294"/>
        <end position="311"/>
    </location>
</feature>
<keyword evidence="5 8" id="KW-0812">Transmembrane</keyword>
<dbReference type="EMBL" id="JAGFNY010000012">
    <property type="protein sequence ID" value="MBW7570226.1"/>
    <property type="molecule type" value="Genomic_DNA"/>
</dbReference>
<evidence type="ECO:0000256" key="7">
    <source>
        <dbReference type="ARBA" id="ARBA00023136"/>
    </source>
</evidence>